<organism evidence="1 2">
    <name type="scientific">Blautia luti</name>
    <dbReference type="NCBI Taxonomy" id="89014"/>
    <lineage>
        <taxon>Bacteria</taxon>
        <taxon>Bacillati</taxon>
        <taxon>Bacillota</taxon>
        <taxon>Clostridia</taxon>
        <taxon>Lachnospirales</taxon>
        <taxon>Lachnospiraceae</taxon>
        <taxon>Blautia</taxon>
    </lineage>
</organism>
<gene>
    <name evidence="1" type="ORF">RSSSTS7063_01907</name>
</gene>
<dbReference type="Proteomes" id="UP000408482">
    <property type="component" value="Unassembled WGS sequence"/>
</dbReference>
<reference evidence="1 2" key="1">
    <citation type="submission" date="2019-07" db="EMBL/GenBank/DDBJ databases">
        <authorList>
            <person name="Hibberd C M."/>
            <person name="Gehrig L. J."/>
            <person name="Chang H.-W."/>
            <person name="Venkatesh S."/>
        </authorList>
    </citation>
    <scope>NUCLEOTIDE SEQUENCE [LARGE SCALE GENOMIC DNA]</scope>
    <source>
        <strain evidence="1">Blautia_luti_SSTS_Bg7063</strain>
    </source>
</reference>
<dbReference type="AlphaFoldDB" id="A0A564WA88"/>
<accession>A0A564WA88</accession>
<name>A0A564WA88_9FIRM</name>
<sequence>MLKKKKTTASGKLVLVKSVRRHWTSGGCPFSADRSGTETAQPQNEILCSKGLGALPSTSKQRGKSQRDFLLCGPVCINTGIVCLFSPKMKRTSERIVKFHSLAQFVSNFSDNSVSSFTVSWV</sequence>
<keyword evidence="2" id="KW-1185">Reference proteome</keyword>
<proteinExistence type="predicted"/>
<protein>
    <submittedName>
        <fullName evidence="1">Uncharacterized protein</fullName>
    </submittedName>
</protein>
<evidence type="ECO:0000313" key="2">
    <source>
        <dbReference type="Proteomes" id="UP000408482"/>
    </source>
</evidence>
<evidence type="ECO:0000313" key="1">
    <source>
        <dbReference type="EMBL" id="VUX41287.1"/>
    </source>
</evidence>
<dbReference type="EMBL" id="CABHNW010000189">
    <property type="protein sequence ID" value="VUX41287.1"/>
    <property type="molecule type" value="Genomic_DNA"/>
</dbReference>